<evidence type="ECO:0000256" key="5">
    <source>
        <dbReference type="ARBA" id="ARBA00023002"/>
    </source>
</evidence>
<evidence type="ECO:0000256" key="6">
    <source>
        <dbReference type="SAM" id="Phobius"/>
    </source>
</evidence>
<dbReference type="InterPro" id="IPR000415">
    <property type="entry name" value="Nitroreductase-like"/>
</dbReference>
<dbReference type="OrthoDB" id="9798230at2"/>
<dbReference type="GO" id="GO:0016491">
    <property type="term" value="F:oxidoreductase activity"/>
    <property type="evidence" value="ECO:0007669"/>
    <property type="project" value="UniProtKB-KW"/>
</dbReference>
<keyword evidence="5" id="KW-0560">Oxidoreductase</keyword>
<dbReference type="SUPFAM" id="SSF55469">
    <property type="entry name" value="FMN-dependent nitroreductase-like"/>
    <property type="match status" value="1"/>
</dbReference>
<dbReference type="EMBL" id="CP014228">
    <property type="protein sequence ID" value="AMD88342.1"/>
    <property type="molecule type" value="Genomic_DNA"/>
</dbReference>
<feature type="domain" description="Nitroreductase" evidence="7">
    <location>
        <begin position="2"/>
        <end position="208"/>
    </location>
</feature>
<dbReference type="STRING" id="111015.AXF14_01040"/>
<dbReference type="RefSeq" id="WP_067943861.1">
    <property type="nucleotide sequence ID" value="NZ_CAUHMM010000189.1"/>
</dbReference>
<keyword evidence="6" id="KW-0812">Transmembrane</keyword>
<name>A0A0X8JGB0_ACTRD</name>
<evidence type="ECO:0000256" key="2">
    <source>
        <dbReference type="ARBA" id="ARBA00007118"/>
    </source>
</evidence>
<dbReference type="PANTHER" id="PTHR43673:SF2">
    <property type="entry name" value="NITROREDUCTASE"/>
    <property type="match status" value="1"/>
</dbReference>
<gene>
    <name evidence="8" type="ORF">AXF14_01040</name>
</gene>
<evidence type="ECO:0000259" key="7">
    <source>
        <dbReference type="Pfam" id="PF00881"/>
    </source>
</evidence>
<evidence type="ECO:0000256" key="4">
    <source>
        <dbReference type="ARBA" id="ARBA00022643"/>
    </source>
</evidence>
<evidence type="ECO:0000313" key="8">
    <source>
        <dbReference type="EMBL" id="AMD88342.1"/>
    </source>
</evidence>
<dbReference type="AlphaFoldDB" id="A0A0X8JGB0"/>
<keyword evidence="4" id="KW-0288">FMN</keyword>
<comment type="similarity">
    <text evidence="2">Belongs to the nitroreductase family.</text>
</comment>
<feature type="transmembrane region" description="Helical" evidence="6">
    <location>
        <begin position="134"/>
        <end position="153"/>
    </location>
</feature>
<evidence type="ECO:0000256" key="3">
    <source>
        <dbReference type="ARBA" id="ARBA00022630"/>
    </source>
</evidence>
<sequence length="233" mass="25465">MLRRRRSVRAFRPEPVPEELLAEVLGDAAQAPSWSNTRPYMLAIATGERAERVRAAYAAEFDRSAAAQRGDKAAMAKLALTGGMPDGDYKVWAPYPADLRMRSVRLGKALYTHIGIPRGDKAARDAYNRRNGEAFGAPVIGFVLVHSGLMPFAAMDAGLMLQTLFLSATAHGLATCPIGMLAAWRRPIDAEFEVPEDYKLITGFALGYADEEASINVFRADHDPIGLVPPREH</sequence>
<keyword evidence="6" id="KW-1133">Transmembrane helix</keyword>
<comment type="cofactor">
    <cofactor evidence="1">
        <name>FMN</name>
        <dbReference type="ChEBI" id="CHEBI:58210"/>
    </cofactor>
</comment>
<evidence type="ECO:0000313" key="9">
    <source>
        <dbReference type="Proteomes" id="UP000065220"/>
    </source>
</evidence>
<dbReference type="KEGG" id="ard:AXF14_01040"/>
<keyword evidence="9" id="KW-1185">Reference proteome</keyword>
<reference evidence="9" key="1">
    <citation type="submission" date="2016-02" db="EMBL/GenBank/DDBJ databases">
        <authorList>
            <person name="Holder M.E."/>
            <person name="Ajami N.J."/>
            <person name="Petrosino J.F."/>
        </authorList>
    </citation>
    <scope>NUCLEOTIDE SEQUENCE [LARGE SCALE GENOMIC DNA]</scope>
    <source>
        <strain evidence="9">CCUG 36733</strain>
    </source>
</reference>
<dbReference type="InterPro" id="IPR029479">
    <property type="entry name" value="Nitroreductase"/>
</dbReference>
<accession>A0A0X8JGB0</accession>
<proteinExistence type="inferred from homology"/>
<organism evidence="8 9">
    <name type="scientific">Actinomyces radicidentis</name>
    <dbReference type="NCBI Taxonomy" id="111015"/>
    <lineage>
        <taxon>Bacteria</taxon>
        <taxon>Bacillati</taxon>
        <taxon>Actinomycetota</taxon>
        <taxon>Actinomycetes</taxon>
        <taxon>Actinomycetales</taxon>
        <taxon>Actinomycetaceae</taxon>
        <taxon>Actinomyces</taxon>
    </lineage>
</organism>
<dbReference type="Proteomes" id="UP000065220">
    <property type="component" value="Chromosome"/>
</dbReference>
<keyword evidence="3" id="KW-0285">Flavoprotein</keyword>
<protein>
    <submittedName>
        <fullName evidence="8">Nitroreductase</fullName>
    </submittedName>
</protein>
<keyword evidence="6" id="KW-0472">Membrane</keyword>
<evidence type="ECO:0000256" key="1">
    <source>
        <dbReference type="ARBA" id="ARBA00001917"/>
    </source>
</evidence>
<feature type="transmembrane region" description="Helical" evidence="6">
    <location>
        <begin position="159"/>
        <end position="184"/>
    </location>
</feature>
<dbReference type="Pfam" id="PF00881">
    <property type="entry name" value="Nitroreductase"/>
    <property type="match status" value="1"/>
</dbReference>
<dbReference type="PANTHER" id="PTHR43673">
    <property type="entry name" value="NAD(P)H NITROREDUCTASE YDGI-RELATED"/>
    <property type="match status" value="1"/>
</dbReference>
<dbReference type="Gene3D" id="3.40.109.10">
    <property type="entry name" value="NADH Oxidase"/>
    <property type="match status" value="1"/>
</dbReference>